<comment type="similarity">
    <text evidence="1">Belongs to the LOR family.</text>
</comment>
<dbReference type="InterPro" id="IPR025659">
    <property type="entry name" value="Tubby-like_C"/>
</dbReference>
<dbReference type="OMA" id="LEMKGNW"/>
<organism evidence="3">
    <name type="scientific">Leptosphaeria maculans (strain JN3 / isolate v23.1.3 / race Av1-4-5-6-7-8)</name>
    <name type="common">Blackleg fungus</name>
    <name type="synonym">Phoma lingam</name>
    <dbReference type="NCBI Taxonomy" id="985895"/>
    <lineage>
        <taxon>Eukaryota</taxon>
        <taxon>Fungi</taxon>
        <taxon>Dikarya</taxon>
        <taxon>Ascomycota</taxon>
        <taxon>Pezizomycotina</taxon>
        <taxon>Dothideomycetes</taxon>
        <taxon>Pleosporomycetidae</taxon>
        <taxon>Pleosporales</taxon>
        <taxon>Pleosporineae</taxon>
        <taxon>Leptosphaeriaceae</taxon>
        <taxon>Plenodomus</taxon>
        <taxon>Plenodomus lingam/Leptosphaeria maculans species complex</taxon>
    </lineage>
</organism>
<dbReference type="PANTHER" id="PTHR31087:SF161">
    <property type="entry name" value="TUBBY C 2 FAMILY PROTEIN"/>
    <property type="match status" value="1"/>
</dbReference>
<dbReference type="STRING" id="985895.E4ZKC1"/>
<evidence type="ECO:0000256" key="1">
    <source>
        <dbReference type="ARBA" id="ARBA00005437"/>
    </source>
</evidence>
<accession>E4ZKC1</accession>
<dbReference type="AlphaFoldDB" id="E4ZKC1"/>
<dbReference type="EMBL" id="FP929072">
    <property type="protein sequence ID" value="CBX91716.1"/>
    <property type="molecule type" value="Genomic_DNA"/>
</dbReference>
<dbReference type="PANTHER" id="PTHR31087">
    <property type="match status" value="1"/>
</dbReference>
<reference evidence="3" key="1">
    <citation type="journal article" date="2011" name="Nat. Commun.">
        <title>Effector diversification within compartments of the Leptosphaeria maculans genome affected by Repeat-Induced Point mutations.</title>
        <authorList>
            <person name="Rouxel T."/>
            <person name="Grandaubert J."/>
            <person name="Hane J.K."/>
            <person name="Hoede C."/>
            <person name="van de Wouw A.P."/>
            <person name="Couloux A."/>
            <person name="Dominguez V."/>
            <person name="Anthouard V."/>
            <person name="Bally P."/>
            <person name="Bourras S."/>
            <person name="Cozijnsen A.J."/>
            <person name="Ciuffetti L.M."/>
            <person name="Degrave A."/>
            <person name="Dilmaghani A."/>
            <person name="Duret L."/>
            <person name="Fudal I."/>
            <person name="Goodwin S.B."/>
            <person name="Gout L."/>
            <person name="Glaser N."/>
            <person name="Linglin J."/>
            <person name="Kema G.H.J."/>
            <person name="Lapalu N."/>
            <person name="Lawrence C.B."/>
            <person name="May K."/>
            <person name="Meyer M."/>
            <person name="Ollivier B."/>
            <person name="Poulain J."/>
            <person name="Schoch C.L."/>
            <person name="Simon A."/>
            <person name="Spatafora J.W."/>
            <person name="Stachowiak A."/>
            <person name="Turgeon B.G."/>
            <person name="Tyler B.M."/>
            <person name="Vincent D."/>
            <person name="Weissenbach J."/>
            <person name="Amselem J."/>
            <person name="Quesneville H."/>
            <person name="Oliver R.P."/>
            <person name="Wincker P."/>
            <person name="Balesdent M.-H."/>
            <person name="Howlett B.J."/>
        </authorList>
    </citation>
    <scope>NUCLEOTIDE SEQUENCE [LARGE SCALE GENOMIC DNA]</scope>
    <source>
        <strain evidence="3">JN3 / isolate v23.1.3 / race Av1-4-5-6-7-8</strain>
    </source>
</reference>
<dbReference type="InParanoid" id="E4ZKC1"/>
<dbReference type="InterPro" id="IPR007612">
    <property type="entry name" value="LOR"/>
</dbReference>
<evidence type="ECO:0000313" key="3">
    <source>
        <dbReference type="Proteomes" id="UP000002668"/>
    </source>
</evidence>
<keyword evidence="3" id="KW-1185">Reference proteome</keyword>
<sequence>MTALAPVSQPIGVFPQFFAQRPEVIVLKEKVLSLTGDSFSIETINGAPILQVEGKVMSISGRKKVTDMAGVHLFSIVKEHLHIHATFKVEGPNGEVIMMVKNHFKLVGSKATATFTSQNGRPETLIMHGNWFDTTADIVDEAQGDIIVARIDRKLLSSKDVFFGQQTYAVQVAPGVDMALIAALCICLDEKNNEK</sequence>
<dbReference type="GeneID" id="13287932"/>
<gene>
    <name evidence="2" type="ORF">LEMA_P072240.1</name>
</gene>
<protein>
    <submittedName>
        <fullName evidence="2">Similar to DUF567 domain protein</fullName>
    </submittedName>
</protein>
<dbReference type="OrthoDB" id="97518at2759"/>
<dbReference type="Pfam" id="PF04525">
    <property type="entry name" value="LOR"/>
    <property type="match status" value="1"/>
</dbReference>
<evidence type="ECO:0000313" key="2">
    <source>
        <dbReference type="EMBL" id="CBX91716.1"/>
    </source>
</evidence>
<name>E4ZKC1_LEPMJ</name>
<proteinExistence type="inferred from homology"/>
<dbReference type="Proteomes" id="UP000002668">
    <property type="component" value="Genome"/>
</dbReference>
<dbReference type="Gene3D" id="2.40.160.200">
    <property type="entry name" value="LURP1-related"/>
    <property type="match status" value="1"/>
</dbReference>
<dbReference type="HOGENOM" id="CLU_063146_1_1_1"/>
<dbReference type="eggNOG" id="ENOG502QUU9">
    <property type="taxonomic scope" value="Eukaryota"/>
</dbReference>
<dbReference type="VEuPathDB" id="FungiDB:LEMA_P072240.1"/>
<dbReference type="SUPFAM" id="SSF54518">
    <property type="entry name" value="Tubby C-terminal domain-like"/>
    <property type="match status" value="1"/>
</dbReference>
<dbReference type="RefSeq" id="XP_003835081.1">
    <property type="nucleotide sequence ID" value="XM_003835033.1"/>
</dbReference>
<dbReference type="InterPro" id="IPR038595">
    <property type="entry name" value="LOR_sf"/>
</dbReference>